<keyword evidence="2" id="KW-1185">Reference proteome</keyword>
<dbReference type="AlphaFoldDB" id="A0A6L9MTX4"/>
<organism evidence="1 2">
    <name type="scientific">Alteromonas hispanica</name>
    <dbReference type="NCBI Taxonomy" id="315421"/>
    <lineage>
        <taxon>Bacteria</taxon>
        <taxon>Pseudomonadati</taxon>
        <taxon>Pseudomonadota</taxon>
        <taxon>Gammaproteobacteria</taxon>
        <taxon>Alteromonadales</taxon>
        <taxon>Alteromonadaceae</taxon>
        <taxon>Alteromonas/Salinimonas group</taxon>
        <taxon>Alteromonas</taxon>
    </lineage>
</organism>
<accession>A0A6L9MTX4</accession>
<name>A0A6L9MTX4_9ALTE</name>
<comment type="caution">
    <text evidence="1">The sequence shown here is derived from an EMBL/GenBank/DDBJ whole genome shotgun (WGS) entry which is preliminary data.</text>
</comment>
<dbReference type="Proteomes" id="UP000478837">
    <property type="component" value="Unassembled WGS sequence"/>
</dbReference>
<gene>
    <name evidence="1" type="ORF">GTW09_09205</name>
</gene>
<dbReference type="EMBL" id="JAAAWP010000005">
    <property type="protein sequence ID" value="NDW21694.1"/>
    <property type="molecule type" value="Genomic_DNA"/>
</dbReference>
<evidence type="ECO:0000313" key="1">
    <source>
        <dbReference type="EMBL" id="NDW21694.1"/>
    </source>
</evidence>
<dbReference type="RefSeq" id="WP_163111653.1">
    <property type="nucleotide sequence ID" value="NZ_JAAAWP010000005.1"/>
</dbReference>
<reference evidence="1 2" key="1">
    <citation type="submission" date="2020-01" db="EMBL/GenBank/DDBJ databases">
        <title>Genomes of bacteria type strains.</title>
        <authorList>
            <person name="Chen J."/>
            <person name="Zhu S."/>
            <person name="Yang J."/>
        </authorList>
    </citation>
    <scope>NUCLEOTIDE SEQUENCE [LARGE SCALE GENOMIC DNA]</scope>
    <source>
        <strain evidence="1 2">LMG 22958</strain>
    </source>
</reference>
<proteinExistence type="predicted"/>
<protein>
    <submittedName>
        <fullName evidence="1">Uncharacterized protein</fullName>
    </submittedName>
</protein>
<evidence type="ECO:0000313" key="2">
    <source>
        <dbReference type="Proteomes" id="UP000478837"/>
    </source>
</evidence>
<sequence>MAPFFCAANTFANSLSLTLVNDTSYVASGGLEERTTINRTLGIAAYEYRINDSTLFFARVEFSI</sequence>